<dbReference type="SUPFAM" id="SSF52374">
    <property type="entry name" value="Nucleotidylyl transferase"/>
    <property type="match status" value="1"/>
</dbReference>
<evidence type="ECO:0000256" key="1">
    <source>
        <dbReference type="ARBA" id="ARBA00002121"/>
    </source>
</evidence>
<keyword evidence="5 15" id="KW-0288">FMN</keyword>
<evidence type="ECO:0000256" key="7">
    <source>
        <dbReference type="ARBA" id="ARBA00022695"/>
    </source>
</evidence>
<dbReference type="InterPro" id="IPR014729">
    <property type="entry name" value="Rossmann-like_a/b/a_fold"/>
</dbReference>
<dbReference type="GO" id="GO:0003919">
    <property type="term" value="F:FMN adenylyltransferase activity"/>
    <property type="evidence" value="ECO:0007669"/>
    <property type="project" value="UniProtKB-UniRule"/>
</dbReference>
<dbReference type="EC" id="2.7.1.26" evidence="15"/>
<evidence type="ECO:0000256" key="8">
    <source>
        <dbReference type="ARBA" id="ARBA00022741"/>
    </source>
</evidence>
<dbReference type="UniPathway" id="UPA00277">
    <property type="reaction ID" value="UER00407"/>
</dbReference>
<comment type="catalytic activity">
    <reaction evidence="13 15">
        <text>riboflavin + ATP = FMN + ADP + H(+)</text>
        <dbReference type="Rhea" id="RHEA:14357"/>
        <dbReference type="ChEBI" id="CHEBI:15378"/>
        <dbReference type="ChEBI" id="CHEBI:30616"/>
        <dbReference type="ChEBI" id="CHEBI:57986"/>
        <dbReference type="ChEBI" id="CHEBI:58210"/>
        <dbReference type="ChEBI" id="CHEBI:456216"/>
        <dbReference type="EC" id="2.7.1.26"/>
    </reaction>
</comment>
<dbReference type="InterPro" id="IPR015865">
    <property type="entry name" value="Riboflavin_kinase_bac/euk"/>
</dbReference>
<keyword evidence="10 15" id="KW-0274">FAD</keyword>
<dbReference type="GO" id="GO:0008531">
    <property type="term" value="F:riboflavin kinase activity"/>
    <property type="evidence" value="ECO:0007669"/>
    <property type="project" value="UniProtKB-UniRule"/>
</dbReference>
<keyword evidence="12" id="KW-0511">Multifunctional enzyme</keyword>
<evidence type="ECO:0000256" key="9">
    <source>
        <dbReference type="ARBA" id="ARBA00022777"/>
    </source>
</evidence>
<dbReference type="NCBIfam" id="TIGR00083">
    <property type="entry name" value="ribF"/>
    <property type="match status" value="1"/>
</dbReference>
<evidence type="ECO:0000256" key="2">
    <source>
        <dbReference type="ARBA" id="ARBA00004726"/>
    </source>
</evidence>
<comment type="function">
    <text evidence="1">Catalyzes the phosphorylation of riboflavin to FMN followed by the adenylation of FMN to FAD.</text>
</comment>
<accession>A0A6I6IQA1</accession>
<dbReference type="InterPro" id="IPR015864">
    <property type="entry name" value="FAD_synthase"/>
</dbReference>
<keyword evidence="4 15" id="KW-0285">Flavoprotein</keyword>
<evidence type="ECO:0000313" key="17">
    <source>
        <dbReference type="EMBL" id="QGX97396.1"/>
    </source>
</evidence>
<dbReference type="GO" id="GO:0009231">
    <property type="term" value="P:riboflavin biosynthetic process"/>
    <property type="evidence" value="ECO:0007669"/>
    <property type="project" value="InterPro"/>
</dbReference>
<comment type="pathway">
    <text evidence="3 15">Cofactor biosynthesis; FMN biosynthesis; FMN from riboflavin (ATP route): step 1/1.</text>
</comment>
<evidence type="ECO:0000259" key="16">
    <source>
        <dbReference type="SMART" id="SM00904"/>
    </source>
</evidence>
<dbReference type="Gene3D" id="2.40.30.30">
    <property type="entry name" value="Riboflavin kinase-like"/>
    <property type="match status" value="1"/>
</dbReference>
<keyword evidence="7 15" id="KW-0548">Nucleotidyltransferase</keyword>
<reference evidence="18" key="1">
    <citation type="submission" date="2018-12" db="EMBL/GenBank/DDBJ databases">
        <title>Complete genome sequence of Roseovarius sp. MME-070.</title>
        <authorList>
            <person name="Nam Y.-D."/>
            <person name="Kang J."/>
            <person name="Chung W.-H."/>
            <person name="Park Y.S."/>
        </authorList>
    </citation>
    <scope>NUCLEOTIDE SEQUENCE [LARGE SCALE GENOMIC DNA]</scope>
    <source>
        <strain evidence="18">MME-070</strain>
    </source>
</reference>
<dbReference type="GO" id="GO:0005524">
    <property type="term" value="F:ATP binding"/>
    <property type="evidence" value="ECO:0007669"/>
    <property type="project" value="UniProtKB-UniRule"/>
</dbReference>
<evidence type="ECO:0000256" key="14">
    <source>
        <dbReference type="ARBA" id="ARBA00049494"/>
    </source>
</evidence>
<evidence type="ECO:0000256" key="4">
    <source>
        <dbReference type="ARBA" id="ARBA00022630"/>
    </source>
</evidence>
<gene>
    <name evidence="17" type="ORF">EI983_03515</name>
</gene>
<dbReference type="Gene3D" id="3.40.50.620">
    <property type="entry name" value="HUPs"/>
    <property type="match status" value="1"/>
</dbReference>
<evidence type="ECO:0000256" key="15">
    <source>
        <dbReference type="PIRNR" id="PIRNR004491"/>
    </source>
</evidence>
<keyword evidence="8 15" id="KW-0547">Nucleotide-binding</keyword>
<evidence type="ECO:0000313" key="18">
    <source>
        <dbReference type="Proteomes" id="UP000428330"/>
    </source>
</evidence>
<proteinExistence type="inferred from homology"/>
<keyword evidence="9 15" id="KW-0418">Kinase</keyword>
<evidence type="ECO:0000256" key="13">
    <source>
        <dbReference type="ARBA" id="ARBA00047880"/>
    </source>
</evidence>
<dbReference type="FunFam" id="3.40.50.620:FF:000021">
    <property type="entry name" value="Riboflavin biosynthesis protein"/>
    <property type="match status" value="1"/>
</dbReference>
<keyword evidence="6 15" id="KW-0808">Transferase</keyword>
<evidence type="ECO:0000256" key="3">
    <source>
        <dbReference type="ARBA" id="ARBA00005201"/>
    </source>
</evidence>
<evidence type="ECO:0000256" key="6">
    <source>
        <dbReference type="ARBA" id="ARBA00022679"/>
    </source>
</evidence>
<dbReference type="PIRSF" id="PIRSF004491">
    <property type="entry name" value="FAD_Synth"/>
    <property type="match status" value="1"/>
</dbReference>
<dbReference type="PANTHER" id="PTHR22749:SF6">
    <property type="entry name" value="RIBOFLAVIN KINASE"/>
    <property type="match status" value="1"/>
</dbReference>
<dbReference type="SUPFAM" id="SSF82114">
    <property type="entry name" value="Riboflavin kinase-like"/>
    <property type="match status" value="1"/>
</dbReference>
<dbReference type="Proteomes" id="UP000428330">
    <property type="component" value="Chromosome"/>
</dbReference>
<keyword evidence="11 15" id="KW-0067">ATP-binding</keyword>
<protein>
    <recommendedName>
        <fullName evidence="15">Riboflavin biosynthesis protein</fullName>
    </recommendedName>
    <domain>
        <recommendedName>
            <fullName evidence="15">Riboflavin kinase</fullName>
            <ecNumber evidence="15">2.7.1.26</ecNumber>
        </recommendedName>
        <alternativeName>
            <fullName evidence="15">Flavokinase</fullName>
        </alternativeName>
    </domain>
    <domain>
        <recommendedName>
            <fullName evidence="15">FMN adenylyltransferase</fullName>
            <ecNumber evidence="15">2.7.7.2</ecNumber>
        </recommendedName>
        <alternativeName>
            <fullName evidence="15">FAD pyrophosphorylase</fullName>
        </alternativeName>
        <alternativeName>
            <fullName evidence="15">FAD synthase</fullName>
        </alternativeName>
    </domain>
</protein>
<dbReference type="EMBL" id="CP034348">
    <property type="protein sequence ID" value="QGX97396.1"/>
    <property type="molecule type" value="Genomic_DNA"/>
</dbReference>
<sequence length="312" mass="33919">MRTIRDYTFVEPADRGASVAIGNFDGVHLGHQAVIDIARREGRKIDAPLGILTFEPHPREFFAPDAPAFRLMGAEARAHRLEKLGVERLYELSFNAALSALSPEEFATRVIAQGLGLRHVVVGADFCFGKGRAGNAADLQRFGAALGFGVTIADLLEGQNGEVSSTAIRQALTDGRPRDAAAMLGHWHRIEGRVISGEQRGRDLGYPTANMSIEGLHPPRFGVYAVMVDVLDGPHKGQYQGAASLGVRPMFQGELPNLETFLFDFSGDLYGADLSVALVEYLRPEEVFDSLEAFIAQMDADCARARDILARP</sequence>
<evidence type="ECO:0000256" key="5">
    <source>
        <dbReference type="ARBA" id="ARBA00022643"/>
    </source>
</evidence>
<dbReference type="Pfam" id="PF06574">
    <property type="entry name" value="FAD_syn"/>
    <property type="match status" value="1"/>
</dbReference>
<comment type="pathway">
    <text evidence="2 15">Cofactor biosynthesis; FAD biosynthesis; FAD from FMN: step 1/1.</text>
</comment>
<dbReference type="AlphaFoldDB" id="A0A6I6IQA1"/>
<dbReference type="SMART" id="SM00904">
    <property type="entry name" value="Flavokinase"/>
    <property type="match status" value="1"/>
</dbReference>
<evidence type="ECO:0000256" key="10">
    <source>
        <dbReference type="ARBA" id="ARBA00022827"/>
    </source>
</evidence>
<dbReference type="InterPro" id="IPR023468">
    <property type="entry name" value="Riboflavin_kinase"/>
</dbReference>
<evidence type="ECO:0000256" key="11">
    <source>
        <dbReference type="ARBA" id="ARBA00022840"/>
    </source>
</evidence>
<organism evidence="17 18">
    <name type="scientific">Roseovarius faecimaris</name>
    <dbReference type="NCBI Taxonomy" id="2494550"/>
    <lineage>
        <taxon>Bacteria</taxon>
        <taxon>Pseudomonadati</taxon>
        <taxon>Pseudomonadota</taxon>
        <taxon>Alphaproteobacteria</taxon>
        <taxon>Rhodobacterales</taxon>
        <taxon>Roseobacteraceae</taxon>
        <taxon>Roseovarius</taxon>
    </lineage>
</organism>
<dbReference type="OrthoDB" id="9803667at2"/>
<dbReference type="RefSeq" id="WP_157706032.1">
    <property type="nucleotide sequence ID" value="NZ_CP034348.1"/>
</dbReference>
<name>A0A6I6IQA1_9RHOB</name>
<dbReference type="NCBIfam" id="NF004160">
    <property type="entry name" value="PRK05627.1-3"/>
    <property type="match status" value="1"/>
</dbReference>
<dbReference type="KEGG" id="rom:EI983_03515"/>
<evidence type="ECO:0000256" key="12">
    <source>
        <dbReference type="ARBA" id="ARBA00023268"/>
    </source>
</evidence>
<comment type="similarity">
    <text evidence="15">Belongs to the ribF family.</text>
</comment>
<dbReference type="CDD" id="cd02064">
    <property type="entry name" value="FAD_synthetase_N"/>
    <property type="match status" value="1"/>
</dbReference>
<dbReference type="InterPro" id="IPR002606">
    <property type="entry name" value="Riboflavin_kinase_bac"/>
</dbReference>
<comment type="catalytic activity">
    <reaction evidence="14 15">
        <text>FMN + ATP + H(+) = FAD + diphosphate</text>
        <dbReference type="Rhea" id="RHEA:17237"/>
        <dbReference type="ChEBI" id="CHEBI:15378"/>
        <dbReference type="ChEBI" id="CHEBI:30616"/>
        <dbReference type="ChEBI" id="CHEBI:33019"/>
        <dbReference type="ChEBI" id="CHEBI:57692"/>
        <dbReference type="ChEBI" id="CHEBI:58210"/>
        <dbReference type="EC" id="2.7.7.2"/>
    </reaction>
</comment>
<feature type="domain" description="Riboflavin kinase" evidence="16">
    <location>
        <begin position="183"/>
        <end position="310"/>
    </location>
</feature>
<dbReference type="Pfam" id="PF01687">
    <property type="entry name" value="Flavokinase"/>
    <property type="match status" value="1"/>
</dbReference>
<dbReference type="GO" id="GO:0006747">
    <property type="term" value="P:FAD biosynthetic process"/>
    <property type="evidence" value="ECO:0007669"/>
    <property type="project" value="UniProtKB-UniRule"/>
</dbReference>
<keyword evidence="18" id="KW-1185">Reference proteome</keyword>
<dbReference type="InterPro" id="IPR023465">
    <property type="entry name" value="Riboflavin_kinase_dom_sf"/>
</dbReference>
<dbReference type="EC" id="2.7.7.2" evidence="15"/>
<dbReference type="UniPathway" id="UPA00276">
    <property type="reaction ID" value="UER00406"/>
</dbReference>
<dbReference type="PANTHER" id="PTHR22749">
    <property type="entry name" value="RIBOFLAVIN KINASE/FMN ADENYLYLTRANSFERASE"/>
    <property type="match status" value="1"/>
</dbReference>
<dbReference type="GO" id="GO:0009398">
    <property type="term" value="P:FMN biosynthetic process"/>
    <property type="evidence" value="ECO:0007669"/>
    <property type="project" value="UniProtKB-UniRule"/>
</dbReference>